<protein>
    <submittedName>
        <fullName evidence="1">Uncharacterized protein</fullName>
    </submittedName>
</protein>
<dbReference type="AlphaFoldDB" id="A0A6A5XL16"/>
<accession>A0A6A5XL16</accession>
<gene>
    <name evidence="1" type="ORF">BU24DRAFT_424539</name>
</gene>
<name>A0A6A5XL16_9PLEO</name>
<organism evidence="1 2">
    <name type="scientific">Aaosphaeria arxii CBS 175.79</name>
    <dbReference type="NCBI Taxonomy" id="1450172"/>
    <lineage>
        <taxon>Eukaryota</taxon>
        <taxon>Fungi</taxon>
        <taxon>Dikarya</taxon>
        <taxon>Ascomycota</taxon>
        <taxon>Pezizomycotina</taxon>
        <taxon>Dothideomycetes</taxon>
        <taxon>Pleosporomycetidae</taxon>
        <taxon>Pleosporales</taxon>
        <taxon>Pleosporales incertae sedis</taxon>
        <taxon>Aaosphaeria</taxon>
    </lineage>
</organism>
<reference evidence="1" key="1">
    <citation type="journal article" date="2020" name="Stud. Mycol.">
        <title>101 Dothideomycetes genomes: a test case for predicting lifestyles and emergence of pathogens.</title>
        <authorList>
            <person name="Haridas S."/>
            <person name="Albert R."/>
            <person name="Binder M."/>
            <person name="Bloem J."/>
            <person name="Labutti K."/>
            <person name="Salamov A."/>
            <person name="Andreopoulos B."/>
            <person name="Baker S."/>
            <person name="Barry K."/>
            <person name="Bills G."/>
            <person name="Bluhm B."/>
            <person name="Cannon C."/>
            <person name="Castanera R."/>
            <person name="Culley D."/>
            <person name="Daum C."/>
            <person name="Ezra D."/>
            <person name="Gonzalez J."/>
            <person name="Henrissat B."/>
            <person name="Kuo A."/>
            <person name="Liang C."/>
            <person name="Lipzen A."/>
            <person name="Lutzoni F."/>
            <person name="Magnuson J."/>
            <person name="Mondo S."/>
            <person name="Nolan M."/>
            <person name="Ohm R."/>
            <person name="Pangilinan J."/>
            <person name="Park H.-J."/>
            <person name="Ramirez L."/>
            <person name="Alfaro M."/>
            <person name="Sun H."/>
            <person name="Tritt A."/>
            <person name="Yoshinaga Y."/>
            <person name="Zwiers L.-H."/>
            <person name="Turgeon B."/>
            <person name="Goodwin S."/>
            <person name="Spatafora J."/>
            <person name="Crous P."/>
            <person name="Grigoriev I."/>
        </authorList>
    </citation>
    <scope>NUCLEOTIDE SEQUENCE</scope>
    <source>
        <strain evidence="1">CBS 175.79</strain>
    </source>
</reference>
<dbReference type="GeneID" id="54285929"/>
<dbReference type="Proteomes" id="UP000799778">
    <property type="component" value="Unassembled WGS sequence"/>
</dbReference>
<sequence>MFLVPHLRRRKTNIEHALKSVFKEAQHPLPSPMFCFPPHTQADCLNFLPSHHLSSSKFLPPSSPPFFAYVDHKLIFDPTPSSPGTRRIYSEFSAFVLPHIF</sequence>
<proteinExistence type="predicted"/>
<evidence type="ECO:0000313" key="2">
    <source>
        <dbReference type="Proteomes" id="UP000799778"/>
    </source>
</evidence>
<dbReference type="RefSeq" id="XP_033381878.1">
    <property type="nucleotide sequence ID" value="XM_033528532.1"/>
</dbReference>
<evidence type="ECO:0000313" key="1">
    <source>
        <dbReference type="EMBL" id="KAF2013539.1"/>
    </source>
</evidence>
<dbReference type="EMBL" id="ML978071">
    <property type="protein sequence ID" value="KAF2013539.1"/>
    <property type="molecule type" value="Genomic_DNA"/>
</dbReference>
<keyword evidence="2" id="KW-1185">Reference proteome</keyword>